<evidence type="ECO:0000259" key="8">
    <source>
        <dbReference type="PROSITE" id="PS50928"/>
    </source>
</evidence>
<gene>
    <name evidence="9" type="ORF">GJA_2140</name>
</gene>
<evidence type="ECO:0000256" key="2">
    <source>
        <dbReference type="ARBA" id="ARBA00022448"/>
    </source>
</evidence>
<dbReference type="PATRIC" id="fig|1349767.4.peg.3900"/>
<dbReference type="CDD" id="cd06261">
    <property type="entry name" value="TM_PBP2"/>
    <property type="match status" value="1"/>
</dbReference>
<dbReference type="AlphaFoldDB" id="W0V580"/>
<dbReference type="Gene3D" id="1.10.3720.10">
    <property type="entry name" value="MetI-like"/>
    <property type="match status" value="1"/>
</dbReference>
<evidence type="ECO:0000313" key="10">
    <source>
        <dbReference type="Proteomes" id="UP000027604"/>
    </source>
</evidence>
<reference evidence="9 10" key="1">
    <citation type="journal article" date="2015" name="Genome Announc.">
        <title>Genome Sequence of Mushroom Soft-Rot Pathogen Janthinobacterium agaricidamnosum.</title>
        <authorList>
            <person name="Graupner K."/>
            <person name="Lackner G."/>
            <person name="Hertweck C."/>
        </authorList>
    </citation>
    <scope>NUCLEOTIDE SEQUENCE [LARGE SCALE GENOMIC DNA]</scope>
    <source>
        <strain evidence="10">NBRC 102515 / DSM 9628</strain>
    </source>
</reference>
<feature type="transmembrane region" description="Helical" evidence="7">
    <location>
        <begin position="171"/>
        <end position="195"/>
    </location>
</feature>
<sequence>MSSSSKLASLEAAAKTRAGRKRFSWAANIALIPMAVTVLFAYMGTMLWTARVSVSSSRTFPADDFVGAAQYIRLFNNDRWMLSLQNLLVYGVLFIVACMVIGFLLAVFIDQKVAAEGVLRTVFLYPYAMSFVATGLIWQWILNPELGIQEVLHKMGFEQARFDWIVNQDMVIYTVVIATVWQASGLVMALMLSGLRGIDEEMWKAARIDGIPRWRVYLSIVLPMLGPSVSTAFVLLFVMVIKVYDAVVAMTQGGPGTASEVPAKFIMDYLFGRANIGLASAASVVLLTTVLAIVAPIFIVRNRAGKGKAKK</sequence>
<dbReference type="InterPro" id="IPR000515">
    <property type="entry name" value="MetI-like"/>
</dbReference>
<protein>
    <submittedName>
        <fullName evidence="9">Binding--dependent transport system inner membrane component family protein</fullName>
    </submittedName>
</protein>
<dbReference type="STRING" id="1349767.GJA_2140"/>
<evidence type="ECO:0000256" key="1">
    <source>
        <dbReference type="ARBA" id="ARBA00004651"/>
    </source>
</evidence>
<dbReference type="eggNOG" id="COG1175">
    <property type="taxonomic scope" value="Bacteria"/>
</dbReference>
<dbReference type="GO" id="GO:0005886">
    <property type="term" value="C:plasma membrane"/>
    <property type="evidence" value="ECO:0007669"/>
    <property type="project" value="UniProtKB-SubCell"/>
</dbReference>
<feature type="domain" description="ABC transmembrane type-1" evidence="8">
    <location>
        <begin position="84"/>
        <end position="297"/>
    </location>
</feature>
<dbReference type="Proteomes" id="UP000027604">
    <property type="component" value="Chromosome I"/>
</dbReference>
<dbReference type="PROSITE" id="PS50928">
    <property type="entry name" value="ABC_TM1"/>
    <property type="match status" value="1"/>
</dbReference>
<proteinExistence type="inferred from homology"/>
<evidence type="ECO:0000256" key="3">
    <source>
        <dbReference type="ARBA" id="ARBA00022475"/>
    </source>
</evidence>
<keyword evidence="2 7" id="KW-0813">Transport</keyword>
<dbReference type="KEGG" id="jag:GJA_2140"/>
<dbReference type="InterPro" id="IPR035906">
    <property type="entry name" value="MetI-like_sf"/>
</dbReference>
<dbReference type="PANTHER" id="PTHR30193:SF42">
    <property type="entry name" value="ABC TRANSPORTER PERMEASE PROTEIN"/>
    <property type="match status" value="1"/>
</dbReference>
<evidence type="ECO:0000313" key="9">
    <source>
        <dbReference type="EMBL" id="CDG82775.1"/>
    </source>
</evidence>
<comment type="subcellular location">
    <subcellularLocation>
        <location evidence="1 7">Cell membrane</location>
        <topology evidence="1 7">Multi-pass membrane protein</topology>
    </subcellularLocation>
</comment>
<comment type="similarity">
    <text evidence="7">Belongs to the binding-protein-dependent transport system permease family.</text>
</comment>
<evidence type="ECO:0000256" key="4">
    <source>
        <dbReference type="ARBA" id="ARBA00022692"/>
    </source>
</evidence>
<feature type="transmembrane region" description="Helical" evidence="7">
    <location>
        <begin position="87"/>
        <end position="109"/>
    </location>
</feature>
<feature type="transmembrane region" description="Helical" evidence="7">
    <location>
        <begin position="216"/>
        <end position="241"/>
    </location>
</feature>
<dbReference type="SUPFAM" id="SSF161098">
    <property type="entry name" value="MetI-like"/>
    <property type="match status" value="1"/>
</dbReference>
<dbReference type="GO" id="GO:0055085">
    <property type="term" value="P:transmembrane transport"/>
    <property type="evidence" value="ECO:0007669"/>
    <property type="project" value="InterPro"/>
</dbReference>
<evidence type="ECO:0000256" key="7">
    <source>
        <dbReference type="RuleBase" id="RU363032"/>
    </source>
</evidence>
<evidence type="ECO:0000256" key="6">
    <source>
        <dbReference type="ARBA" id="ARBA00023136"/>
    </source>
</evidence>
<feature type="transmembrane region" description="Helical" evidence="7">
    <location>
        <begin position="276"/>
        <end position="300"/>
    </location>
</feature>
<keyword evidence="6 7" id="KW-0472">Membrane</keyword>
<accession>W0V580</accession>
<dbReference type="HOGENOM" id="CLU_016047_0_0_4"/>
<evidence type="ECO:0000256" key="5">
    <source>
        <dbReference type="ARBA" id="ARBA00022989"/>
    </source>
</evidence>
<dbReference type="Pfam" id="PF00528">
    <property type="entry name" value="BPD_transp_1"/>
    <property type="match status" value="1"/>
</dbReference>
<dbReference type="EMBL" id="HG322949">
    <property type="protein sequence ID" value="CDG82775.1"/>
    <property type="molecule type" value="Genomic_DNA"/>
</dbReference>
<keyword evidence="3" id="KW-1003">Cell membrane</keyword>
<organism evidence="9 10">
    <name type="scientific">Janthinobacterium agaricidamnosum NBRC 102515 = DSM 9628</name>
    <dbReference type="NCBI Taxonomy" id="1349767"/>
    <lineage>
        <taxon>Bacteria</taxon>
        <taxon>Pseudomonadati</taxon>
        <taxon>Pseudomonadota</taxon>
        <taxon>Betaproteobacteria</taxon>
        <taxon>Burkholderiales</taxon>
        <taxon>Oxalobacteraceae</taxon>
        <taxon>Janthinobacterium</taxon>
    </lineage>
</organism>
<dbReference type="InterPro" id="IPR051393">
    <property type="entry name" value="ABC_transporter_permease"/>
</dbReference>
<keyword evidence="5 7" id="KW-1133">Transmembrane helix</keyword>
<dbReference type="PANTHER" id="PTHR30193">
    <property type="entry name" value="ABC TRANSPORTER PERMEASE PROTEIN"/>
    <property type="match status" value="1"/>
</dbReference>
<keyword evidence="10" id="KW-1185">Reference proteome</keyword>
<name>W0V580_9BURK</name>
<feature type="transmembrane region" description="Helical" evidence="7">
    <location>
        <begin position="25"/>
        <end position="48"/>
    </location>
</feature>
<feature type="transmembrane region" description="Helical" evidence="7">
    <location>
        <begin position="121"/>
        <end position="141"/>
    </location>
</feature>
<keyword evidence="4 7" id="KW-0812">Transmembrane</keyword>